<comment type="catalytic activity">
    <reaction evidence="11">
        <text>5,6,7,8-tetrahydropteridine + NADP(+) = 6,7-dihydropteridine + NADPH + H(+)</text>
        <dbReference type="Rhea" id="RHEA:17865"/>
        <dbReference type="ChEBI" id="CHEBI:15378"/>
        <dbReference type="ChEBI" id="CHEBI:28889"/>
        <dbReference type="ChEBI" id="CHEBI:30156"/>
        <dbReference type="ChEBI" id="CHEBI:57783"/>
        <dbReference type="ChEBI" id="CHEBI:58349"/>
        <dbReference type="EC" id="1.5.1.34"/>
    </reaction>
    <physiologicalReaction direction="right-to-left" evidence="11">
        <dbReference type="Rhea" id="RHEA:17867"/>
    </physiologicalReaction>
</comment>
<evidence type="ECO:0000256" key="13">
    <source>
        <dbReference type="SAM" id="SignalP"/>
    </source>
</evidence>
<name>A0A183INZ8_9BILA</name>
<dbReference type="GO" id="GO:0004155">
    <property type="term" value="F:6,7-dihydropteridine reductase activity"/>
    <property type="evidence" value="ECO:0007669"/>
    <property type="project" value="UniProtKB-EC"/>
</dbReference>
<evidence type="ECO:0000313" key="14">
    <source>
        <dbReference type="EMBL" id="VDP06968.1"/>
    </source>
</evidence>
<evidence type="ECO:0000256" key="4">
    <source>
        <dbReference type="ARBA" id="ARBA00023002"/>
    </source>
</evidence>
<dbReference type="Proteomes" id="UP000270296">
    <property type="component" value="Unassembled WGS sequence"/>
</dbReference>
<evidence type="ECO:0000256" key="8">
    <source>
        <dbReference type="ARBA" id="ARBA00039520"/>
    </source>
</evidence>
<evidence type="ECO:0000256" key="10">
    <source>
        <dbReference type="ARBA" id="ARBA00042518"/>
    </source>
</evidence>
<evidence type="ECO:0000256" key="7">
    <source>
        <dbReference type="ARBA" id="ARBA00039153"/>
    </source>
</evidence>
<dbReference type="Gene3D" id="3.40.50.720">
    <property type="entry name" value="NAD(P)-binding Rossmann-like Domain"/>
    <property type="match status" value="1"/>
</dbReference>
<keyword evidence="3" id="KW-0521">NADP</keyword>
<evidence type="ECO:0000313" key="15">
    <source>
        <dbReference type="Proteomes" id="UP000270296"/>
    </source>
</evidence>
<comment type="similarity">
    <text evidence="1">Belongs to the short-chain dehydrogenases/reductases (SDR) family.</text>
</comment>
<keyword evidence="5" id="KW-0783">Tetrahydrobiopterin biosynthesis</keyword>
<reference evidence="16" key="1">
    <citation type="submission" date="2016-06" db="UniProtKB">
        <authorList>
            <consortium name="WormBaseParasite"/>
        </authorList>
    </citation>
    <scope>IDENTIFICATION</scope>
</reference>
<dbReference type="InterPro" id="IPR002347">
    <property type="entry name" value="SDR_fam"/>
</dbReference>
<dbReference type="PANTHER" id="PTHR15104">
    <property type="entry name" value="DIHYDROPTERIDINE REDUCTASE"/>
    <property type="match status" value="1"/>
</dbReference>
<dbReference type="PROSITE" id="PS00061">
    <property type="entry name" value="ADH_SHORT"/>
    <property type="match status" value="1"/>
</dbReference>
<keyword evidence="4" id="KW-0560">Oxidoreductase</keyword>
<gene>
    <name evidence="14" type="ORF">SBAD_LOCUS5345</name>
</gene>
<feature type="signal peptide" evidence="13">
    <location>
        <begin position="1"/>
        <end position="33"/>
    </location>
</feature>
<evidence type="ECO:0000256" key="9">
    <source>
        <dbReference type="ARBA" id="ARBA00041348"/>
    </source>
</evidence>
<dbReference type="SUPFAM" id="SSF51735">
    <property type="entry name" value="NAD(P)-binding Rossmann-fold domains"/>
    <property type="match status" value="1"/>
</dbReference>
<dbReference type="GO" id="GO:0005737">
    <property type="term" value="C:cytoplasm"/>
    <property type="evidence" value="ECO:0007669"/>
    <property type="project" value="TreeGrafter"/>
</dbReference>
<sequence length="138" mass="14847">MKQSLWTSFISCRLAALFLSKDGLLVLTGAASAIKPSPGMIGYGVAKSAVHHLTKNMALPESGLPEHATVVAILPVMLDTKANRQSIPDGDISSWTPLKFVSDLVFDWAAEKIKRPNSGSLIQLITADNKTVLETCDR</sequence>
<comment type="function">
    <text evidence="6">Catalyzes the conversion of quinonoid dihydrobiopterin into tetrahydrobiopterin.</text>
</comment>
<organism evidence="16">
    <name type="scientific">Soboliphyme baturini</name>
    <dbReference type="NCBI Taxonomy" id="241478"/>
    <lineage>
        <taxon>Eukaryota</taxon>
        <taxon>Metazoa</taxon>
        <taxon>Ecdysozoa</taxon>
        <taxon>Nematoda</taxon>
        <taxon>Enoplea</taxon>
        <taxon>Dorylaimia</taxon>
        <taxon>Dioctophymatida</taxon>
        <taxon>Dioctophymatoidea</taxon>
        <taxon>Soboliphymatidae</taxon>
        <taxon>Soboliphyme</taxon>
    </lineage>
</organism>
<evidence type="ECO:0000256" key="6">
    <source>
        <dbReference type="ARBA" id="ARBA00037099"/>
    </source>
</evidence>
<proteinExistence type="inferred from homology"/>
<comment type="catalytic activity">
    <reaction evidence="12">
        <text>5,6,7,8-tetrahydropteridine + NAD(+) = 6,7-dihydropteridine + NADH + H(+)</text>
        <dbReference type="Rhea" id="RHEA:17869"/>
        <dbReference type="ChEBI" id="CHEBI:15378"/>
        <dbReference type="ChEBI" id="CHEBI:28889"/>
        <dbReference type="ChEBI" id="CHEBI:30156"/>
        <dbReference type="ChEBI" id="CHEBI:57540"/>
        <dbReference type="ChEBI" id="CHEBI:57945"/>
        <dbReference type="EC" id="1.5.1.34"/>
    </reaction>
    <physiologicalReaction direction="right-to-left" evidence="12">
        <dbReference type="Rhea" id="RHEA:17871"/>
    </physiologicalReaction>
</comment>
<evidence type="ECO:0000256" key="12">
    <source>
        <dbReference type="ARBA" id="ARBA00047536"/>
    </source>
</evidence>
<dbReference type="WBParaSite" id="SBAD_0000556101-mRNA-1">
    <property type="protein sequence ID" value="SBAD_0000556101-mRNA-1"/>
    <property type="gene ID" value="SBAD_0000556101"/>
</dbReference>
<feature type="chain" id="PRO_5043140185" description="Dihydropteridine reductase" evidence="13">
    <location>
        <begin position="34"/>
        <end position="138"/>
    </location>
</feature>
<comment type="subunit">
    <text evidence="2">Homodimer.</text>
</comment>
<dbReference type="GO" id="GO:0006729">
    <property type="term" value="P:tetrahydrobiopterin biosynthetic process"/>
    <property type="evidence" value="ECO:0007669"/>
    <property type="project" value="UniProtKB-KW"/>
</dbReference>
<evidence type="ECO:0000256" key="3">
    <source>
        <dbReference type="ARBA" id="ARBA00022857"/>
    </source>
</evidence>
<dbReference type="InterPro" id="IPR036291">
    <property type="entry name" value="NAD(P)-bd_dom_sf"/>
</dbReference>
<evidence type="ECO:0000256" key="5">
    <source>
        <dbReference type="ARBA" id="ARBA00023007"/>
    </source>
</evidence>
<dbReference type="EMBL" id="UZAM01008925">
    <property type="protein sequence ID" value="VDP06968.1"/>
    <property type="molecule type" value="Genomic_DNA"/>
</dbReference>
<protein>
    <recommendedName>
        <fullName evidence="8">Dihydropteridine reductase</fullName>
        <ecNumber evidence="7">1.5.1.34</ecNumber>
    </recommendedName>
    <alternativeName>
        <fullName evidence="10">HDHPR</fullName>
    </alternativeName>
    <alternativeName>
        <fullName evidence="9">Quinoid dihydropteridine reductase</fullName>
    </alternativeName>
</protein>
<keyword evidence="15" id="KW-1185">Reference proteome</keyword>
<accession>A0A183INZ8</accession>
<dbReference type="GO" id="GO:0006559">
    <property type="term" value="P:L-phenylalanine catabolic process"/>
    <property type="evidence" value="ECO:0007669"/>
    <property type="project" value="TreeGrafter"/>
</dbReference>
<reference evidence="14 15" key="2">
    <citation type="submission" date="2018-11" db="EMBL/GenBank/DDBJ databases">
        <authorList>
            <consortium name="Pathogen Informatics"/>
        </authorList>
    </citation>
    <scope>NUCLEOTIDE SEQUENCE [LARGE SCALE GENOMIC DNA]</scope>
</reference>
<evidence type="ECO:0000256" key="2">
    <source>
        <dbReference type="ARBA" id="ARBA00011738"/>
    </source>
</evidence>
<dbReference type="AlphaFoldDB" id="A0A183INZ8"/>
<evidence type="ECO:0000256" key="1">
    <source>
        <dbReference type="ARBA" id="ARBA00006484"/>
    </source>
</evidence>
<dbReference type="Pfam" id="PF00106">
    <property type="entry name" value="adh_short"/>
    <property type="match status" value="1"/>
</dbReference>
<dbReference type="FunFam" id="3.40.50.720:FF:000157">
    <property type="entry name" value="Quinoid dihydropteridine reductase"/>
    <property type="match status" value="1"/>
</dbReference>
<dbReference type="InterPro" id="IPR020904">
    <property type="entry name" value="Sc_DH/Rdtase_CS"/>
</dbReference>
<dbReference type="PANTHER" id="PTHR15104:SF0">
    <property type="entry name" value="DIHYDROPTERIDINE REDUCTASE"/>
    <property type="match status" value="1"/>
</dbReference>
<evidence type="ECO:0000256" key="11">
    <source>
        <dbReference type="ARBA" id="ARBA00047429"/>
    </source>
</evidence>
<dbReference type="EC" id="1.5.1.34" evidence="7"/>
<evidence type="ECO:0000313" key="16">
    <source>
        <dbReference type="WBParaSite" id="SBAD_0000556101-mRNA-1"/>
    </source>
</evidence>
<dbReference type="GO" id="GO:0070404">
    <property type="term" value="F:NADH binding"/>
    <property type="evidence" value="ECO:0007669"/>
    <property type="project" value="TreeGrafter"/>
</dbReference>
<dbReference type="GO" id="GO:0070402">
    <property type="term" value="F:NADPH binding"/>
    <property type="evidence" value="ECO:0007669"/>
    <property type="project" value="TreeGrafter"/>
</dbReference>
<dbReference type="OrthoDB" id="1204at2759"/>
<keyword evidence="13" id="KW-0732">Signal</keyword>